<dbReference type="Proteomes" id="UP001589718">
    <property type="component" value="Unassembled WGS sequence"/>
</dbReference>
<organism evidence="2 3">
    <name type="scientific">Streptomyces cremeus</name>
    <dbReference type="NCBI Taxonomy" id="66881"/>
    <lineage>
        <taxon>Bacteria</taxon>
        <taxon>Bacillati</taxon>
        <taxon>Actinomycetota</taxon>
        <taxon>Actinomycetes</taxon>
        <taxon>Kitasatosporales</taxon>
        <taxon>Streptomycetaceae</taxon>
        <taxon>Streptomyces</taxon>
    </lineage>
</organism>
<keyword evidence="3" id="KW-1185">Reference proteome</keyword>
<dbReference type="EMBL" id="JBHMCR010000022">
    <property type="protein sequence ID" value="MFB9524543.1"/>
    <property type="molecule type" value="Genomic_DNA"/>
</dbReference>
<feature type="domain" description="Aminoglycoside phosphotransferase" evidence="1">
    <location>
        <begin position="57"/>
        <end position="260"/>
    </location>
</feature>
<dbReference type="Gene3D" id="3.90.1200.10">
    <property type="match status" value="1"/>
</dbReference>
<proteinExistence type="predicted"/>
<dbReference type="Gene3D" id="3.30.200.20">
    <property type="entry name" value="Phosphorylase Kinase, domain 1"/>
    <property type="match status" value="1"/>
</dbReference>
<evidence type="ECO:0000259" key="1">
    <source>
        <dbReference type="Pfam" id="PF01636"/>
    </source>
</evidence>
<dbReference type="InterPro" id="IPR011009">
    <property type="entry name" value="Kinase-like_dom_sf"/>
</dbReference>
<sequence>METSPPQFTAPPATGVRLDWHAVPAAVRARVEHDILGSPVVGARTQAGGFSPGVAARLTLADGTRAFVKAVSADANPHSPELHRREARNTAALPPGVPAPHLLGSYDDGTWVVLVLEDVEGVQPRIPWRRDELDRVLAALAGLSAALTPAPYDAPRTEEADAQTFRGWRQRLESGEWDGLDPWAAANLPRLIELSSRWAEFAHGDTLCHADLRADNILLTPDGGAVFVDWPHAVRAVAWFELLVMLPSVAAQGGGDPEEIFAAHPSAAGADPDGVTCVLAALAGYFVHHSLLPAPPGLPTLRPFQGVQGAVAVAWLRRRLGE</sequence>
<accession>A0ABV5PP52</accession>
<dbReference type="InterPro" id="IPR002575">
    <property type="entry name" value="Aminoglycoside_PTrfase"/>
</dbReference>
<evidence type="ECO:0000313" key="2">
    <source>
        <dbReference type="EMBL" id="MFB9524543.1"/>
    </source>
</evidence>
<dbReference type="SUPFAM" id="SSF56112">
    <property type="entry name" value="Protein kinase-like (PK-like)"/>
    <property type="match status" value="1"/>
</dbReference>
<dbReference type="RefSeq" id="WP_380837856.1">
    <property type="nucleotide sequence ID" value="NZ_JBHMCR010000022.1"/>
</dbReference>
<comment type="caution">
    <text evidence="2">The sequence shown here is derived from an EMBL/GenBank/DDBJ whole genome shotgun (WGS) entry which is preliminary data.</text>
</comment>
<protein>
    <submittedName>
        <fullName evidence="2">Phosphotransferase</fullName>
    </submittedName>
</protein>
<dbReference type="Pfam" id="PF01636">
    <property type="entry name" value="APH"/>
    <property type="match status" value="1"/>
</dbReference>
<evidence type="ECO:0000313" key="3">
    <source>
        <dbReference type="Proteomes" id="UP001589718"/>
    </source>
</evidence>
<name>A0ABV5PP52_STRCM</name>
<gene>
    <name evidence="2" type="ORF">ACFFTU_31865</name>
</gene>
<reference evidence="2 3" key="1">
    <citation type="submission" date="2024-09" db="EMBL/GenBank/DDBJ databases">
        <authorList>
            <person name="Sun Q."/>
            <person name="Mori K."/>
        </authorList>
    </citation>
    <scope>NUCLEOTIDE SEQUENCE [LARGE SCALE GENOMIC DNA]</scope>
    <source>
        <strain evidence="2 3">JCM 4362</strain>
    </source>
</reference>